<reference evidence="3 4" key="1">
    <citation type="submission" date="2020-05" db="EMBL/GenBank/DDBJ databases">
        <title>Complete genome sequence of Gemmatimonas greenlandica TET16.</title>
        <authorList>
            <person name="Zeng Y."/>
        </authorList>
    </citation>
    <scope>NUCLEOTIDE SEQUENCE [LARGE SCALE GENOMIC DNA]</scope>
    <source>
        <strain evidence="3 4">TET16</strain>
    </source>
</reference>
<gene>
    <name evidence="3" type="ORF">HKW67_07950</name>
</gene>
<dbReference type="InterPro" id="IPR000700">
    <property type="entry name" value="PAS-assoc_C"/>
</dbReference>
<dbReference type="PROSITE" id="PS50113">
    <property type="entry name" value="PAC"/>
    <property type="match status" value="1"/>
</dbReference>
<dbReference type="EMBL" id="CP053085">
    <property type="protein sequence ID" value="QJR35443.1"/>
    <property type="molecule type" value="Genomic_DNA"/>
</dbReference>
<dbReference type="InterPro" id="IPR043128">
    <property type="entry name" value="Rev_trsase/Diguanyl_cyclase"/>
</dbReference>
<dbReference type="AlphaFoldDB" id="A0A6M4IL46"/>
<name>A0A6M4IL46_9BACT</name>
<protein>
    <submittedName>
        <fullName evidence="3">GGDEF domain-containing protein</fullName>
    </submittedName>
</protein>
<dbReference type="PANTHER" id="PTHR44757:SF2">
    <property type="entry name" value="BIOFILM ARCHITECTURE MAINTENANCE PROTEIN MBAA"/>
    <property type="match status" value="1"/>
</dbReference>
<dbReference type="SMART" id="SM00267">
    <property type="entry name" value="GGDEF"/>
    <property type="match status" value="1"/>
</dbReference>
<dbReference type="RefSeq" id="WP_171224873.1">
    <property type="nucleotide sequence ID" value="NZ_CP053085.1"/>
</dbReference>
<proteinExistence type="predicted"/>
<dbReference type="PANTHER" id="PTHR44757">
    <property type="entry name" value="DIGUANYLATE CYCLASE DGCP"/>
    <property type="match status" value="1"/>
</dbReference>
<evidence type="ECO:0000259" key="2">
    <source>
        <dbReference type="PROSITE" id="PS50887"/>
    </source>
</evidence>
<dbReference type="InterPro" id="IPR035965">
    <property type="entry name" value="PAS-like_dom_sf"/>
</dbReference>
<dbReference type="KEGG" id="ggr:HKW67_07950"/>
<dbReference type="SUPFAM" id="SSF55785">
    <property type="entry name" value="PYP-like sensor domain (PAS domain)"/>
    <property type="match status" value="1"/>
</dbReference>
<dbReference type="Pfam" id="PF00990">
    <property type="entry name" value="GGDEF"/>
    <property type="match status" value="1"/>
</dbReference>
<evidence type="ECO:0000313" key="3">
    <source>
        <dbReference type="EMBL" id="QJR35443.1"/>
    </source>
</evidence>
<dbReference type="InterPro" id="IPR000160">
    <property type="entry name" value="GGDEF_dom"/>
</dbReference>
<feature type="domain" description="GGDEF" evidence="2">
    <location>
        <begin position="282"/>
        <end position="415"/>
    </location>
</feature>
<dbReference type="InterPro" id="IPR000014">
    <property type="entry name" value="PAS"/>
</dbReference>
<dbReference type="SUPFAM" id="SSF55073">
    <property type="entry name" value="Nucleotide cyclase"/>
    <property type="match status" value="1"/>
</dbReference>
<dbReference type="Gene3D" id="3.30.450.20">
    <property type="entry name" value="PAS domain"/>
    <property type="match status" value="1"/>
</dbReference>
<dbReference type="CDD" id="cd00130">
    <property type="entry name" value="PAS"/>
    <property type="match status" value="1"/>
</dbReference>
<accession>A0A6M4IL46</accession>
<dbReference type="InterPro" id="IPR052155">
    <property type="entry name" value="Biofilm_reg_signaling"/>
</dbReference>
<keyword evidence="4" id="KW-1185">Reference proteome</keyword>
<dbReference type="Proteomes" id="UP000500938">
    <property type="component" value="Chromosome"/>
</dbReference>
<dbReference type="InterPro" id="IPR029787">
    <property type="entry name" value="Nucleotide_cyclase"/>
</dbReference>
<evidence type="ECO:0000313" key="4">
    <source>
        <dbReference type="Proteomes" id="UP000500938"/>
    </source>
</evidence>
<evidence type="ECO:0000259" key="1">
    <source>
        <dbReference type="PROSITE" id="PS50113"/>
    </source>
</evidence>
<dbReference type="NCBIfam" id="TIGR00254">
    <property type="entry name" value="GGDEF"/>
    <property type="match status" value="1"/>
</dbReference>
<feature type="domain" description="PAC" evidence="1">
    <location>
        <begin position="196"/>
        <end position="248"/>
    </location>
</feature>
<dbReference type="PROSITE" id="PS50887">
    <property type="entry name" value="GGDEF"/>
    <property type="match status" value="1"/>
</dbReference>
<dbReference type="Gene3D" id="3.30.70.270">
    <property type="match status" value="1"/>
</dbReference>
<organism evidence="3 4">
    <name type="scientific">Gemmatimonas groenlandica</name>
    <dbReference type="NCBI Taxonomy" id="2732249"/>
    <lineage>
        <taxon>Bacteria</taxon>
        <taxon>Pseudomonadati</taxon>
        <taxon>Gemmatimonadota</taxon>
        <taxon>Gemmatimonadia</taxon>
        <taxon>Gemmatimonadales</taxon>
        <taxon>Gemmatimonadaceae</taxon>
        <taxon>Gemmatimonas</taxon>
    </lineage>
</organism>
<dbReference type="CDD" id="cd01949">
    <property type="entry name" value="GGDEF"/>
    <property type="match status" value="1"/>
</dbReference>
<dbReference type="Pfam" id="PF13426">
    <property type="entry name" value="PAS_9"/>
    <property type="match status" value="1"/>
</dbReference>
<sequence length="415" mass="44386">MTPEALLDLFVLAPVGLVEVDEEGRVEVANLAARTLLTPFTRAGSLDDLFVALGAVAPDLAARVRGFDSPRGVIVDALELLAPGEQRGVHLSLVKVAPGRIVAVVNDAGALAAARGHLSRADQRLRAVEGAVRDYAIFTVDAEGTVDSWSEAAERVHQFPAAAVVGQSLTLLLPPDSGGDAYVQDTLALAARNGWCEEEGHRQRQDGSLFWASTVVTALRATDGTANGFSVVTHDVSERRRLEESLRDDASSTTDYLTGVSARRAFFDVASSEVARARRYGQPLTMLLVDPDNFREINEQHGEGFGNEWLRAIAWVCRQESRTTDVVGRVGGEAFAVLLPSTELSGGLVLAERIRERMQRHVFSGDVQGVRCTLSVGVAEVTDSVISVDGLLTATGTAVQRAQQAGMNLVVGYDD</sequence>
<dbReference type="NCBIfam" id="TIGR00229">
    <property type="entry name" value="sensory_box"/>
    <property type="match status" value="1"/>
</dbReference>